<dbReference type="InterPro" id="IPR037171">
    <property type="entry name" value="NagB/RpiA_transferase-like"/>
</dbReference>
<proteinExistence type="predicted"/>
<evidence type="ECO:0000313" key="1">
    <source>
        <dbReference type="EMBL" id="MBB6453879.1"/>
    </source>
</evidence>
<comment type="caution">
    <text evidence="1">The sequence shown here is derived from an EMBL/GenBank/DDBJ whole genome shotgun (WGS) entry which is preliminary data.</text>
</comment>
<dbReference type="RefSeq" id="WP_174496581.1">
    <property type="nucleotide sequence ID" value="NZ_CADDWK010000008.1"/>
</dbReference>
<keyword evidence="2" id="KW-1185">Reference proteome</keyword>
<sequence>MKNKAEIREEIWDQLTEQKLGRFPFPLHGRIPNFKGSEIAAKYVTQLDVYKEAKVIKVNPDAPQLPLRAQAIKDGKIVLIPTPRLKAGFIEIRPENVPPGEERKATSLSNMKKYGQELALKDLPRVDLFVVGAVAVHQDGSRVGKGEGYADREYAILRELGNPEIPIITTVHSIQFIDEPFPADKFDIVSDWVATEKGIYKVETTRTKPEGIVWERVTEQERKDMPVLEEIWAIKEEGKSK</sequence>
<organism evidence="1 2">
    <name type="scientific">Salirhabdus euzebyi</name>
    <dbReference type="NCBI Taxonomy" id="394506"/>
    <lineage>
        <taxon>Bacteria</taxon>
        <taxon>Bacillati</taxon>
        <taxon>Bacillota</taxon>
        <taxon>Bacilli</taxon>
        <taxon>Bacillales</taxon>
        <taxon>Bacillaceae</taxon>
        <taxon>Salirhabdus</taxon>
    </lineage>
</organism>
<keyword evidence="1" id="KW-0436">Ligase</keyword>
<dbReference type="GO" id="GO:0030272">
    <property type="term" value="F:5-formyltetrahydrofolate cyclo-ligase activity"/>
    <property type="evidence" value="ECO:0007669"/>
    <property type="project" value="UniProtKB-EC"/>
</dbReference>
<accession>A0A841Q5X7</accession>
<dbReference type="PANTHER" id="PTHR13017:SF0">
    <property type="entry name" value="METHENYLTETRAHYDROFOLATE SYNTHASE DOMAIN-CONTAINING PROTEIN"/>
    <property type="match status" value="1"/>
</dbReference>
<dbReference type="EC" id="6.3.3.2" evidence="1"/>
<dbReference type="SUPFAM" id="SSF100950">
    <property type="entry name" value="NagB/RpiA/CoA transferase-like"/>
    <property type="match status" value="1"/>
</dbReference>
<evidence type="ECO:0000313" key="2">
    <source>
        <dbReference type="Proteomes" id="UP000581688"/>
    </source>
</evidence>
<gene>
    <name evidence="1" type="ORF">HNQ94_002330</name>
</gene>
<reference evidence="1 2" key="1">
    <citation type="submission" date="2020-08" db="EMBL/GenBank/DDBJ databases">
        <title>Genomic Encyclopedia of Type Strains, Phase IV (KMG-IV): sequencing the most valuable type-strain genomes for metagenomic binning, comparative biology and taxonomic classification.</title>
        <authorList>
            <person name="Goeker M."/>
        </authorList>
    </citation>
    <scope>NUCLEOTIDE SEQUENCE [LARGE SCALE GENOMIC DNA]</scope>
    <source>
        <strain evidence="1 2">DSM 19612</strain>
    </source>
</reference>
<dbReference type="GO" id="GO:0005737">
    <property type="term" value="C:cytoplasm"/>
    <property type="evidence" value="ECO:0007669"/>
    <property type="project" value="TreeGrafter"/>
</dbReference>
<dbReference type="Gene3D" id="3.40.50.10420">
    <property type="entry name" value="NagB/RpiA/CoA transferase-like"/>
    <property type="match status" value="1"/>
</dbReference>
<dbReference type="Pfam" id="PF01812">
    <property type="entry name" value="5-FTHF_cyc-lig"/>
    <property type="match status" value="1"/>
</dbReference>
<name>A0A841Q5X7_9BACI</name>
<dbReference type="EMBL" id="JACHGH010000006">
    <property type="protein sequence ID" value="MBB6453879.1"/>
    <property type="molecule type" value="Genomic_DNA"/>
</dbReference>
<protein>
    <submittedName>
        <fullName evidence="1">5-formyltetrahydrofolate cyclo-ligase</fullName>
        <ecNumber evidence="1">6.3.3.2</ecNumber>
    </submittedName>
</protein>
<dbReference type="InterPro" id="IPR024185">
    <property type="entry name" value="FTHF_cligase-like_sf"/>
</dbReference>
<dbReference type="AlphaFoldDB" id="A0A841Q5X7"/>
<dbReference type="InterPro" id="IPR002698">
    <property type="entry name" value="FTHF_cligase"/>
</dbReference>
<dbReference type="Proteomes" id="UP000581688">
    <property type="component" value="Unassembled WGS sequence"/>
</dbReference>
<dbReference type="PANTHER" id="PTHR13017">
    <property type="entry name" value="5-FORMYLTETRAHYDROFOLATE CYCLO-LIGASE-RELATED"/>
    <property type="match status" value="1"/>
</dbReference>